<protein>
    <submittedName>
        <fullName evidence="4">Transcriptional regulator, TetR family</fullName>
    </submittedName>
</protein>
<dbReference type="SUPFAM" id="SSF48498">
    <property type="entry name" value="Tetracyclin repressor-like, C-terminal domain"/>
    <property type="match status" value="1"/>
</dbReference>
<evidence type="ECO:0000259" key="3">
    <source>
        <dbReference type="PROSITE" id="PS50977"/>
    </source>
</evidence>
<dbReference type="PROSITE" id="PS50977">
    <property type="entry name" value="HTH_TETR_2"/>
    <property type="match status" value="1"/>
</dbReference>
<feature type="DNA-binding region" description="H-T-H motif" evidence="2">
    <location>
        <begin position="34"/>
        <end position="53"/>
    </location>
</feature>
<proteinExistence type="predicted"/>
<gene>
    <name evidence="4" type="ORF">SAMN05660297_02149</name>
</gene>
<dbReference type="PANTHER" id="PTHR43479">
    <property type="entry name" value="ACREF/ENVCD OPERON REPRESSOR-RELATED"/>
    <property type="match status" value="1"/>
</dbReference>
<evidence type="ECO:0000313" key="4">
    <source>
        <dbReference type="EMBL" id="SET35064.1"/>
    </source>
</evidence>
<dbReference type="InterPro" id="IPR001647">
    <property type="entry name" value="HTH_TetR"/>
</dbReference>
<keyword evidence="1 2" id="KW-0238">DNA-binding</keyword>
<reference evidence="4 5" key="1">
    <citation type="submission" date="2016-10" db="EMBL/GenBank/DDBJ databases">
        <authorList>
            <person name="de Groot N.N."/>
        </authorList>
    </citation>
    <scope>NUCLEOTIDE SEQUENCE [LARGE SCALE GENOMIC DNA]</scope>
    <source>
        <strain evidence="4 5">DSM 18979</strain>
    </source>
</reference>
<sequence length="196" mass="23112">MPKETFYNLSEDKKQKIFDAAVQEFSTKRFSEASINQIIKFAGIPRGSFYQYFTDKEDIYSYVWEEITREKRAVLRHKETLDPDIDFFEALIQSTKATFEWSKLKPQYNQISVLMEIDNSEFITKLRDSLLEDLRGMVERDKERGLVKPETDADLVVDMIYTLIWKQLFMNGMNEDMFSKKLNNGIKIIKEGITSI</sequence>
<dbReference type="PANTHER" id="PTHR43479:SF11">
    <property type="entry name" value="ACREF_ENVCD OPERON REPRESSOR-RELATED"/>
    <property type="match status" value="1"/>
</dbReference>
<dbReference type="PRINTS" id="PR00455">
    <property type="entry name" value="HTHTETR"/>
</dbReference>
<dbReference type="InterPro" id="IPR009057">
    <property type="entry name" value="Homeodomain-like_sf"/>
</dbReference>
<dbReference type="AlphaFoldDB" id="A0A1I0DR65"/>
<dbReference type="InterPro" id="IPR050624">
    <property type="entry name" value="HTH-type_Tx_Regulator"/>
</dbReference>
<evidence type="ECO:0000313" key="5">
    <source>
        <dbReference type="Proteomes" id="UP000199568"/>
    </source>
</evidence>
<dbReference type="SUPFAM" id="SSF46689">
    <property type="entry name" value="Homeodomain-like"/>
    <property type="match status" value="1"/>
</dbReference>
<feature type="domain" description="HTH tetR-type" evidence="3">
    <location>
        <begin position="11"/>
        <end position="71"/>
    </location>
</feature>
<dbReference type="Pfam" id="PF00440">
    <property type="entry name" value="TetR_N"/>
    <property type="match status" value="1"/>
</dbReference>
<dbReference type="RefSeq" id="WP_090443526.1">
    <property type="nucleotide sequence ID" value="NZ_FOHU01000008.1"/>
</dbReference>
<accession>A0A1I0DR65</accession>
<organism evidence="4 5">
    <name type="scientific">Natronincola peptidivorans</name>
    <dbReference type="NCBI Taxonomy" id="426128"/>
    <lineage>
        <taxon>Bacteria</taxon>
        <taxon>Bacillati</taxon>
        <taxon>Bacillota</taxon>
        <taxon>Clostridia</taxon>
        <taxon>Peptostreptococcales</taxon>
        <taxon>Natronincolaceae</taxon>
        <taxon>Natronincola</taxon>
    </lineage>
</organism>
<dbReference type="STRING" id="426128.SAMN05660297_02149"/>
<dbReference type="Proteomes" id="UP000199568">
    <property type="component" value="Unassembled WGS sequence"/>
</dbReference>
<dbReference type="EMBL" id="FOHU01000008">
    <property type="protein sequence ID" value="SET35064.1"/>
    <property type="molecule type" value="Genomic_DNA"/>
</dbReference>
<dbReference type="Gene3D" id="1.10.357.10">
    <property type="entry name" value="Tetracycline Repressor, domain 2"/>
    <property type="match status" value="1"/>
</dbReference>
<evidence type="ECO:0000256" key="2">
    <source>
        <dbReference type="PROSITE-ProRule" id="PRU00335"/>
    </source>
</evidence>
<name>A0A1I0DR65_9FIRM</name>
<dbReference type="GO" id="GO:0003677">
    <property type="term" value="F:DNA binding"/>
    <property type="evidence" value="ECO:0007669"/>
    <property type="project" value="UniProtKB-UniRule"/>
</dbReference>
<keyword evidence="5" id="KW-1185">Reference proteome</keyword>
<dbReference type="OrthoDB" id="9812484at2"/>
<evidence type="ECO:0000256" key="1">
    <source>
        <dbReference type="ARBA" id="ARBA00023125"/>
    </source>
</evidence>
<dbReference type="InterPro" id="IPR036271">
    <property type="entry name" value="Tet_transcr_reg_TetR-rel_C_sf"/>
</dbReference>